<keyword evidence="2 9" id="KW-0812">Transmembrane</keyword>
<dbReference type="EMBL" id="SOYY01000025">
    <property type="protein sequence ID" value="KAA0701818.1"/>
    <property type="molecule type" value="Genomic_DNA"/>
</dbReference>
<comment type="similarity">
    <text evidence="8">Belongs to the chemokine-like receptor (CMKLR) family.</text>
</comment>
<keyword evidence="3 9" id="KW-1133">Transmembrane helix</keyword>
<comment type="caution">
    <text evidence="11">The sequence shown here is derived from an EMBL/GenBank/DDBJ whole genome shotgun (WGS) entry which is preliminary data.</text>
</comment>
<evidence type="ECO:0000256" key="5">
    <source>
        <dbReference type="ARBA" id="ARBA00023136"/>
    </source>
</evidence>
<dbReference type="AlphaFoldDB" id="A0A5A9MY20"/>
<feature type="domain" description="G-protein coupled receptors family 1 profile" evidence="10">
    <location>
        <begin position="26"/>
        <end position="243"/>
    </location>
</feature>
<gene>
    <name evidence="11" type="ORF">E1301_Tti017658</name>
</gene>
<evidence type="ECO:0000256" key="6">
    <source>
        <dbReference type="ARBA" id="ARBA00023170"/>
    </source>
</evidence>
<dbReference type="InterPro" id="IPR017452">
    <property type="entry name" value="GPCR_Rhodpsn_7TM"/>
</dbReference>
<feature type="transmembrane region" description="Helical" evidence="9">
    <location>
        <begin position="6"/>
        <end position="34"/>
    </location>
</feature>
<keyword evidence="5 9" id="KW-0472">Membrane</keyword>
<proteinExistence type="inferred from homology"/>
<dbReference type="GO" id="GO:0006954">
    <property type="term" value="P:inflammatory response"/>
    <property type="evidence" value="ECO:0007669"/>
    <property type="project" value="TreeGrafter"/>
</dbReference>
<reference evidence="11 12" key="1">
    <citation type="journal article" date="2019" name="Mol. Ecol. Resour.">
        <title>Chromosome-level genome assembly of Triplophysa tibetana, a fish adapted to the harsh high-altitude environment of the Tibetan Plateau.</title>
        <authorList>
            <person name="Yang X."/>
            <person name="Liu H."/>
            <person name="Ma Z."/>
            <person name="Zou Y."/>
            <person name="Zou M."/>
            <person name="Mao Y."/>
            <person name="Li X."/>
            <person name="Wang H."/>
            <person name="Chen T."/>
            <person name="Wang W."/>
            <person name="Yang R."/>
        </authorList>
    </citation>
    <scope>NUCLEOTIDE SEQUENCE [LARGE SCALE GENOMIC DNA]</scope>
    <source>
        <strain evidence="11">TTIB1903HZAU</strain>
        <tissue evidence="11">Muscle</tissue>
    </source>
</reference>
<evidence type="ECO:0000256" key="8">
    <source>
        <dbReference type="ARBA" id="ARBA00025736"/>
    </source>
</evidence>
<evidence type="ECO:0000256" key="1">
    <source>
        <dbReference type="ARBA" id="ARBA00004141"/>
    </source>
</evidence>
<dbReference type="Pfam" id="PF00001">
    <property type="entry name" value="7tm_1"/>
    <property type="match status" value="2"/>
</dbReference>
<name>A0A5A9MY20_9TELE</name>
<dbReference type="GO" id="GO:0007204">
    <property type="term" value="P:positive regulation of cytosolic calcium ion concentration"/>
    <property type="evidence" value="ECO:0007669"/>
    <property type="project" value="TreeGrafter"/>
</dbReference>
<dbReference type="PRINTS" id="PR00237">
    <property type="entry name" value="GPCRRHODOPSN"/>
</dbReference>
<dbReference type="GO" id="GO:0004930">
    <property type="term" value="F:G protein-coupled receptor activity"/>
    <property type="evidence" value="ECO:0007669"/>
    <property type="project" value="UniProtKB-KW"/>
</dbReference>
<feature type="transmembrane region" description="Helical" evidence="9">
    <location>
        <begin position="225"/>
        <end position="246"/>
    </location>
</feature>
<evidence type="ECO:0000256" key="9">
    <source>
        <dbReference type="SAM" id="Phobius"/>
    </source>
</evidence>
<feature type="transmembrane region" description="Helical" evidence="9">
    <location>
        <begin position="82"/>
        <end position="105"/>
    </location>
</feature>
<dbReference type="GO" id="GO:0007200">
    <property type="term" value="P:phospholipase C-activating G protein-coupled receptor signaling pathway"/>
    <property type="evidence" value="ECO:0007669"/>
    <property type="project" value="TreeGrafter"/>
</dbReference>
<dbReference type="PANTHER" id="PTHR24225">
    <property type="entry name" value="CHEMOTACTIC RECEPTOR"/>
    <property type="match status" value="1"/>
</dbReference>
<evidence type="ECO:0000256" key="2">
    <source>
        <dbReference type="ARBA" id="ARBA00022692"/>
    </source>
</evidence>
<dbReference type="GO" id="GO:0005886">
    <property type="term" value="C:plasma membrane"/>
    <property type="evidence" value="ECO:0007669"/>
    <property type="project" value="TreeGrafter"/>
</dbReference>
<evidence type="ECO:0000313" key="11">
    <source>
        <dbReference type="EMBL" id="KAA0701818.1"/>
    </source>
</evidence>
<feature type="transmembrane region" description="Helical" evidence="9">
    <location>
        <begin position="117"/>
        <end position="134"/>
    </location>
</feature>
<sequence>MNGATNIPFIVWLCVMIVILVTGVIGNSLVIFVIGYKMKTTVNSMWFLNLAITDLIFIPILVFSPILYSLERNNPLIQCVHYMFYLNMFASAFFLTVISLDRCLCTWCVVWAQNKRTLVKARIICGFVWLLAIYKPEDKFQDIKFELKHLSAYIFTVGFLIPFLIITSSYLAIVVRVRSLPRGNHLRIFRVIIVILVFFISWFPYHCLRLFILWNDSSPDNLYATFIFTVSLVFLNCVNPILYVFMCDEYKKKLKMSLPAVLEGAFTEDHLGLH</sequence>
<evidence type="ECO:0000256" key="7">
    <source>
        <dbReference type="ARBA" id="ARBA00023224"/>
    </source>
</evidence>
<dbReference type="Proteomes" id="UP000324632">
    <property type="component" value="Chromosome 25"/>
</dbReference>
<evidence type="ECO:0000256" key="3">
    <source>
        <dbReference type="ARBA" id="ARBA00022989"/>
    </source>
</evidence>
<dbReference type="Gene3D" id="1.20.1070.10">
    <property type="entry name" value="Rhodopsin 7-helix transmembrane proteins"/>
    <property type="match status" value="2"/>
</dbReference>
<protein>
    <submittedName>
        <fullName evidence="11">C3a anaphylatoxin chemotactic receptor</fullName>
    </submittedName>
</protein>
<feature type="transmembrane region" description="Helical" evidence="9">
    <location>
        <begin position="46"/>
        <end position="70"/>
    </location>
</feature>
<keyword evidence="12" id="KW-1185">Reference proteome</keyword>
<accession>A0A5A9MY20</accession>
<comment type="subcellular location">
    <subcellularLocation>
        <location evidence="1">Membrane</location>
        <topology evidence="1">Multi-pass membrane protein</topology>
    </subcellularLocation>
</comment>
<evidence type="ECO:0000259" key="10">
    <source>
        <dbReference type="PROSITE" id="PS50262"/>
    </source>
</evidence>
<dbReference type="InterPro" id="IPR000276">
    <property type="entry name" value="GPCR_Rhodpsn"/>
</dbReference>
<keyword evidence="7" id="KW-0807">Transducer</keyword>
<dbReference type="PROSITE" id="PS50262">
    <property type="entry name" value="G_PROTEIN_RECEP_F1_2"/>
    <property type="match status" value="1"/>
</dbReference>
<keyword evidence="4" id="KW-0297">G-protein coupled receptor</keyword>
<dbReference type="PANTHER" id="PTHR24225:SF68">
    <property type="entry name" value="C3A ANAPHYLATOXIN CHEMOTACTIC RECEPTOR-LIKE-RELATED"/>
    <property type="match status" value="1"/>
</dbReference>
<evidence type="ECO:0000313" key="12">
    <source>
        <dbReference type="Proteomes" id="UP000324632"/>
    </source>
</evidence>
<dbReference type="InterPro" id="IPR000826">
    <property type="entry name" value="Formyl_rcpt-rel"/>
</dbReference>
<feature type="transmembrane region" description="Helical" evidence="9">
    <location>
        <begin position="154"/>
        <end position="175"/>
    </location>
</feature>
<dbReference type="SUPFAM" id="SSF81321">
    <property type="entry name" value="Family A G protein-coupled receptor-like"/>
    <property type="match status" value="1"/>
</dbReference>
<keyword evidence="6 11" id="KW-0675">Receptor</keyword>
<organism evidence="11 12">
    <name type="scientific">Triplophysa tibetana</name>
    <dbReference type="NCBI Taxonomy" id="1572043"/>
    <lineage>
        <taxon>Eukaryota</taxon>
        <taxon>Metazoa</taxon>
        <taxon>Chordata</taxon>
        <taxon>Craniata</taxon>
        <taxon>Vertebrata</taxon>
        <taxon>Euteleostomi</taxon>
        <taxon>Actinopterygii</taxon>
        <taxon>Neopterygii</taxon>
        <taxon>Teleostei</taxon>
        <taxon>Ostariophysi</taxon>
        <taxon>Cypriniformes</taxon>
        <taxon>Nemacheilidae</taxon>
        <taxon>Triplophysa</taxon>
    </lineage>
</organism>
<dbReference type="GO" id="GO:0004875">
    <property type="term" value="F:complement receptor activity"/>
    <property type="evidence" value="ECO:0007669"/>
    <property type="project" value="TreeGrafter"/>
</dbReference>
<feature type="transmembrane region" description="Helical" evidence="9">
    <location>
        <begin position="187"/>
        <end position="205"/>
    </location>
</feature>
<evidence type="ECO:0000256" key="4">
    <source>
        <dbReference type="ARBA" id="ARBA00023040"/>
    </source>
</evidence>